<protein>
    <submittedName>
        <fullName evidence="1">Uncharacterized protein</fullName>
    </submittedName>
</protein>
<dbReference type="Proteomes" id="UP000683925">
    <property type="component" value="Unassembled WGS sequence"/>
</dbReference>
<name>A0A8S1SEN2_PAROT</name>
<reference evidence="1" key="1">
    <citation type="submission" date="2021-01" db="EMBL/GenBank/DDBJ databases">
        <authorList>
            <consortium name="Genoscope - CEA"/>
            <person name="William W."/>
        </authorList>
    </citation>
    <scope>NUCLEOTIDE SEQUENCE</scope>
</reference>
<dbReference type="EMBL" id="CAJJDP010000008">
    <property type="protein sequence ID" value="CAD8137827.1"/>
    <property type="molecule type" value="Genomic_DNA"/>
</dbReference>
<organism evidence="1 2">
    <name type="scientific">Paramecium octaurelia</name>
    <dbReference type="NCBI Taxonomy" id="43137"/>
    <lineage>
        <taxon>Eukaryota</taxon>
        <taxon>Sar</taxon>
        <taxon>Alveolata</taxon>
        <taxon>Ciliophora</taxon>
        <taxon>Intramacronucleata</taxon>
        <taxon>Oligohymenophorea</taxon>
        <taxon>Peniculida</taxon>
        <taxon>Parameciidae</taxon>
        <taxon>Paramecium</taxon>
    </lineage>
</organism>
<evidence type="ECO:0000313" key="1">
    <source>
        <dbReference type="EMBL" id="CAD8137827.1"/>
    </source>
</evidence>
<proteinExistence type="predicted"/>
<keyword evidence="2" id="KW-1185">Reference proteome</keyword>
<dbReference type="AlphaFoldDB" id="A0A8S1SEN2"/>
<comment type="caution">
    <text evidence="1">The sequence shown here is derived from an EMBL/GenBank/DDBJ whole genome shotgun (WGS) entry which is preliminary data.</text>
</comment>
<gene>
    <name evidence="1" type="ORF">POCTA_138.1.T0090044</name>
</gene>
<sequence>MRNRQIHQQTSFYPSSKYLSMHQHLLKPEMWYLKLLS</sequence>
<accession>A0A8S1SEN2</accession>
<evidence type="ECO:0000313" key="2">
    <source>
        <dbReference type="Proteomes" id="UP000683925"/>
    </source>
</evidence>